<dbReference type="Gene3D" id="3.40.50.300">
    <property type="entry name" value="P-loop containing nucleotide triphosphate hydrolases"/>
    <property type="match status" value="1"/>
</dbReference>
<protein>
    <submittedName>
        <fullName evidence="3">ABC transporter ATP-binding protein</fullName>
    </submittedName>
</protein>
<evidence type="ECO:0000313" key="3">
    <source>
        <dbReference type="EMBL" id="PEJ11528.1"/>
    </source>
</evidence>
<dbReference type="InterPro" id="IPR027417">
    <property type="entry name" value="P-loop_NTPase"/>
</dbReference>
<dbReference type="PROSITE" id="PS50893">
    <property type="entry name" value="ABC_TRANSPORTER_2"/>
    <property type="match status" value="1"/>
</dbReference>
<dbReference type="SUPFAM" id="SSF52540">
    <property type="entry name" value="P-loop containing nucleoside triphosphate hydrolases"/>
    <property type="match status" value="1"/>
</dbReference>
<dbReference type="Proteomes" id="UP000220045">
    <property type="component" value="Unassembled WGS sequence"/>
</dbReference>
<comment type="caution">
    <text evidence="3">The sequence shown here is derived from an EMBL/GenBank/DDBJ whole genome shotgun (WGS) entry which is preliminary data.</text>
</comment>
<reference evidence="3 4" key="1">
    <citation type="submission" date="2017-09" db="EMBL/GenBank/DDBJ databases">
        <title>Large-scale bioinformatics analysis of Bacillus genomes uncovers conserved roles of natural products in bacterial physiology.</title>
        <authorList>
            <consortium name="Agbiome Team Llc"/>
            <person name="Bleich R.M."/>
            <person name="Grubbs K.J."/>
            <person name="Santa Maria K.C."/>
            <person name="Allen S.E."/>
            <person name="Farag S."/>
            <person name="Shank E.A."/>
            <person name="Bowers A."/>
        </authorList>
    </citation>
    <scope>NUCLEOTIDE SEQUENCE [LARGE SCALE GENOMIC DNA]</scope>
    <source>
        <strain evidence="3 4">AFS004017</strain>
    </source>
</reference>
<dbReference type="RefSeq" id="WP_098092597.1">
    <property type="nucleotide sequence ID" value="NZ_NUEL01000003.1"/>
</dbReference>
<name>A0A2A7W6V6_9BACI</name>
<dbReference type="SMART" id="SM00382">
    <property type="entry name" value="AAA"/>
    <property type="match status" value="1"/>
</dbReference>
<dbReference type="InterPro" id="IPR003439">
    <property type="entry name" value="ABC_transporter-like_ATP-bd"/>
</dbReference>
<keyword evidence="2 3" id="KW-0067">ATP-binding</keyword>
<accession>A0A2A7W6V6</accession>
<gene>
    <name evidence="3" type="ORF">CN684_00795</name>
</gene>
<dbReference type="EMBL" id="NUEL01000003">
    <property type="protein sequence ID" value="PEJ11528.1"/>
    <property type="molecule type" value="Genomic_DNA"/>
</dbReference>
<proteinExistence type="predicted"/>
<organism evidence="3 4">
    <name type="scientific">Bacillus wiedmannii</name>
    <dbReference type="NCBI Taxonomy" id="1890302"/>
    <lineage>
        <taxon>Bacteria</taxon>
        <taxon>Bacillati</taxon>
        <taxon>Bacillota</taxon>
        <taxon>Bacilli</taxon>
        <taxon>Bacillales</taxon>
        <taxon>Bacillaceae</taxon>
        <taxon>Bacillus</taxon>
        <taxon>Bacillus cereus group</taxon>
    </lineage>
</organism>
<dbReference type="AlphaFoldDB" id="A0A2A7W6V6"/>
<dbReference type="PANTHER" id="PTHR43582:SF2">
    <property type="entry name" value="LINEARMYCIN RESISTANCE ATP-BINDING PROTEIN LNRL"/>
    <property type="match status" value="1"/>
</dbReference>
<dbReference type="GO" id="GO:0016887">
    <property type="term" value="F:ATP hydrolysis activity"/>
    <property type="evidence" value="ECO:0007669"/>
    <property type="project" value="InterPro"/>
</dbReference>
<dbReference type="GO" id="GO:0005524">
    <property type="term" value="F:ATP binding"/>
    <property type="evidence" value="ECO:0007669"/>
    <property type="project" value="UniProtKB-KW"/>
</dbReference>
<dbReference type="InterPro" id="IPR017871">
    <property type="entry name" value="ABC_transporter-like_CS"/>
</dbReference>
<keyword evidence="1" id="KW-0547">Nucleotide-binding</keyword>
<dbReference type="InterPro" id="IPR003593">
    <property type="entry name" value="AAA+_ATPase"/>
</dbReference>
<evidence type="ECO:0000256" key="1">
    <source>
        <dbReference type="ARBA" id="ARBA00022741"/>
    </source>
</evidence>
<dbReference type="PANTHER" id="PTHR43582">
    <property type="entry name" value="LINEARMYCIN RESISTANCE ATP-BINDING PROTEIN LNRL"/>
    <property type="match status" value="1"/>
</dbReference>
<evidence type="ECO:0000313" key="4">
    <source>
        <dbReference type="Proteomes" id="UP000220045"/>
    </source>
</evidence>
<dbReference type="PROSITE" id="PS00211">
    <property type="entry name" value="ABC_TRANSPORTER_1"/>
    <property type="match status" value="1"/>
</dbReference>
<dbReference type="Pfam" id="PF00005">
    <property type="entry name" value="ABC_tran"/>
    <property type="match status" value="1"/>
</dbReference>
<evidence type="ECO:0000256" key="2">
    <source>
        <dbReference type="ARBA" id="ARBA00022840"/>
    </source>
</evidence>
<sequence length="295" mass="33400">MLQVENVSKKYGTSQALNNVTLTISKGVCYGLIGPNGSGKSTLMKIISHIIRSYEGKVEYKGGFKGTLGYVPQDISLEEKLTAKTNMEFFGQIHGIKGKELKQKVERLLKDIGLFEKANDVVENFSGGMKRRLNIGCALMHDPELIFLDEPTVGVDPQSRRYIFNLINKLKGEGKTIIYVSHYMEEIESLCDYVFFIDKGKIVEEGKIDELLNRYTETSVYLDSSIPNKTLIDRGFDFKPYQSGVLIKTEDPLDTFGSLVRLSKENHFVPNQLSLFKPRLEDVFFQLTGTDLRDQ</sequence>